<dbReference type="STRING" id="1296120.A0A1B9GNZ7"/>
<dbReference type="OrthoDB" id="429143at2759"/>
<reference evidence="2 3" key="1">
    <citation type="submission" date="2013-07" db="EMBL/GenBank/DDBJ databases">
        <title>The Genome Sequence of Cryptococcus heveanensis BCC8398.</title>
        <authorList>
            <consortium name="The Broad Institute Genome Sequencing Platform"/>
            <person name="Cuomo C."/>
            <person name="Litvintseva A."/>
            <person name="Chen Y."/>
            <person name="Heitman J."/>
            <person name="Sun S."/>
            <person name="Springer D."/>
            <person name="Dromer F."/>
            <person name="Young S.K."/>
            <person name="Zeng Q."/>
            <person name="Gargeya S."/>
            <person name="Fitzgerald M."/>
            <person name="Abouelleil A."/>
            <person name="Alvarado L."/>
            <person name="Berlin A.M."/>
            <person name="Chapman S.B."/>
            <person name="Dewar J."/>
            <person name="Goldberg J."/>
            <person name="Griggs A."/>
            <person name="Gujja S."/>
            <person name="Hansen M."/>
            <person name="Howarth C."/>
            <person name="Imamovic A."/>
            <person name="Larimer J."/>
            <person name="McCowan C."/>
            <person name="Murphy C."/>
            <person name="Pearson M."/>
            <person name="Priest M."/>
            <person name="Roberts A."/>
            <person name="Saif S."/>
            <person name="Shea T."/>
            <person name="Sykes S."/>
            <person name="Wortman J."/>
            <person name="Nusbaum C."/>
            <person name="Birren B."/>
        </authorList>
    </citation>
    <scope>NUCLEOTIDE SEQUENCE [LARGE SCALE GENOMIC DNA]</scope>
    <source>
        <strain evidence="2 3">BCC8398</strain>
    </source>
</reference>
<reference evidence="3" key="2">
    <citation type="submission" date="2013-12" db="EMBL/GenBank/DDBJ databases">
        <title>Evolution of pathogenesis and genome organization in the Tremellales.</title>
        <authorList>
            <person name="Cuomo C."/>
            <person name="Litvintseva A."/>
            <person name="Heitman J."/>
            <person name="Chen Y."/>
            <person name="Sun S."/>
            <person name="Springer D."/>
            <person name="Dromer F."/>
            <person name="Young S."/>
            <person name="Zeng Q."/>
            <person name="Chapman S."/>
            <person name="Gujja S."/>
            <person name="Saif S."/>
            <person name="Birren B."/>
        </authorList>
    </citation>
    <scope>NUCLEOTIDE SEQUENCE [LARGE SCALE GENOMIC DNA]</scope>
    <source>
        <strain evidence="3">BCC8398</strain>
    </source>
</reference>
<dbReference type="PANTHER" id="PTHR13847:SF260">
    <property type="entry name" value="FAD DEPENDENT OXIDOREDUCTASE DOMAIN-CONTAINING PROTEIN"/>
    <property type="match status" value="1"/>
</dbReference>
<protein>
    <recommendedName>
        <fullName evidence="1">FAD dependent oxidoreductase domain-containing protein</fullName>
    </recommendedName>
</protein>
<evidence type="ECO:0000313" key="2">
    <source>
        <dbReference type="EMBL" id="OCF32819.1"/>
    </source>
</evidence>
<dbReference type="InterPro" id="IPR036188">
    <property type="entry name" value="FAD/NAD-bd_sf"/>
</dbReference>
<gene>
    <name evidence="2" type="ORF">I316_05455</name>
</gene>
<sequence>MTIPANGSATLRPVGTEHDVDPQHSIGLRDAGFPLAEGACLSGWLQGVRRDPLIDFRSSKELPQEADAVVIGSGATGTLVALELLKSNPHRKVILLEAREFCSGATGRNAGHCRPDIWRGYVKYSQEFGKEQAMKILANEQETYDKLKAYIMENKVDCEAWFGNTLDVMTTDDIVAAAAQNMDAFKDAGGDASGVNVILDPEQAEKISRVKGARAVYGWNAATLYPWKLVAHVAQEALDLGLQLHTWTPVSTVEGVQDSSDWNVKTSRGIIRTPMVVHATNAYAPALLPETKGAIEPVPHMCNRVYPPPAFAGSSALKNSYCIIFPDGNYTVNPRQGGDGLLLVGGTPPNLQHLLDYVAEDPVTRSVDDGLVNFDPVTQSVKRLGGEKGFGWDVNGFGNKAFYDHSWSGIIGESADMLPFIGAVPRKPGQWICAGHNGHGMARIFTCAPGLVKLINGGDWASTGLPECFEVSEGRLLAGRAKVALRLESAY</sequence>
<dbReference type="Pfam" id="PF01266">
    <property type="entry name" value="DAO"/>
    <property type="match status" value="1"/>
</dbReference>
<dbReference type="GO" id="GO:0005737">
    <property type="term" value="C:cytoplasm"/>
    <property type="evidence" value="ECO:0007669"/>
    <property type="project" value="TreeGrafter"/>
</dbReference>
<dbReference type="InterPro" id="IPR006076">
    <property type="entry name" value="FAD-dep_OxRdtase"/>
</dbReference>
<dbReference type="PANTHER" id="PTHR13847">
    <property type="entry name" value="SARCOSINE DEHYDROGENASE-RELATED"/>
    <property type="match status" value="1"/>
</dbReference>
<dbReference type="Gene3D" id="3.30.9.10">
    <property type="entry name" value="D-Amino Acid Oxidase, subunit A, domain 2"/>
    <property type="match status" value="1"/>
</dbReference>
<dbReference type="SUPFAM" id="SSF51905">
    <property type="entry name" value="FAD/NAD(P)-binding domain"/>
    <property type="match status" value="1"/>
</dbReference>
<keyword evidence="3" id="KW-1185">Reference proteome</keyword>
<evidence type="ECO:0000259" key="1">
    <source>
        <dbReference type="Pfam" id="PF01266"/>
    </source>
</evidence>
<evidence type="ECO:0000313" key="3">
    <source>
        <dbReference type="Proteomes" id="UP000092666"/>
    </source>
</evidence>
<accession>A0A1B9GNZ7</accession>
<name>A0A1B9GNZ7_9TREE</name>
<dbReference type="EMBL" id="KV700128">
    <property type="protein sequence ID" value="OCF32819.1"/>
    <property type="molecule type" value="Genomic_DNA"/>
</dbReference>
<dbReference type="Gene3D" id="3.50.50.60">
    <property type="entry name" value="FAD/NAD(P)-binding domain"/>
    <property type="match status" value="1"/>
</dbReference>
<dbReference type="Proteomes" id="UP000092666">
    <property type="component" value="Unassembled WGS sequence"/>
</dbReference>
<organism evidence="2 3">
    <name type="scientific">Kwoniella heveanensis BCC8398</name>
    <dbReference type="NCBI Taxonomy" id="1296120"/>
    <lineage>
        <taxon>Eukaryota</taxon>
        <taxon>Fungi</taxon>
        <taxon>Dikarya</taxon>
        <taxon>Basidiomycota</taxon>
        <taxon>Agaricomycotina</taxon>
        <taxon>Tremellomycetes</taxon>
        <taxon>Tremellales</taxon>
        <taxon>Cryptococcaceae</taxon>
        <taxon>Kwoniella</taxon>
    </lineage>
</organism>
<dbReference type="AlphaFoldDB" id="A0A1B9GNZ7"/>
<proteinExistence type="predicted"/>
<feature type="domain" description="FAD dependent oxidoreductase" evidence="1">
    <location>
        <begin position="67"/>
        <end position="446"/>
    </location>
</feature>